<protein>
    <recommendedName>
        <fullName evidence="5">Ig-like domain-containing protein</fullName>
    </recommendedName>
</protein>
<dbReference type="InterPro" id="IPR036179">
    <property type="entry name" value="Ig-like_dom_sf"/>
</dbReference>
<sequence length="158" mass="16973">MVPGPAYSRREEMESDCSLSIRGLVGADSGIYTLLIREPQIRTAKINLVVYELLAMPEVTPDAVLVAEEDNVTLQCHPPPGTVTTWWQRGDAPLSPGGRLSLSPDNLTLTVTAARRGDAGLYGCHVANPVSNNRSRDVNVTVACEWADVAPLWSCGTA</sequence>
<dbReference type="Ensembl" id="ENSPCLT00000031821.1">
    <property type="protein sequence ID" value="ENSPCLP00000022914.1"/>
    <property type="gene ID" value="ENSPCLG00000020212.1"/>
</dbReference>
<dbReference type="OrthoDB" id="6159398at2759"/>
<dbReference type="PROSITE" id="PS50835">
    <property type="entry name" value="IG_LIKE"/>
    <property type="match status" value="1"/>
</dbReference>
<dbReference type="SUPFAM" id="SSF48726">
    <property type="entry name" value="Immunoglobulin"/>
    <property type="match status" value="2"/>
</dbReference>
<dbReference type="PANTHER" id="PTHR44337">
    <property type="entry name" value="CARCINOEMBRYONIC ANTIGEN-RELATED CELL ADHESION MOLECULE 8"/>
    <property type="match status" value="1"/>
</dbReference>
<dbReference type="InterPro" id="IPR013783">
    <property type="entry name" value="Ig-like_fold"/>
</dbReference>
<dbReference type="SMART" id="SM00408">
    <property type="entry name" value="IGc2"/>
    <property type="match status" value="1"/>
</dbReference>
<keyword evidence="1" id="KW-0732">Signal</keyword>
<dbReference type="PANTHER" id="PTHR44337:SF13">
    <property type="entry name" value="IMMUNOGLOBULIN SUPERFAMILY MEMBER 23"/>
    <property type="match status" value="1"/>
</dbReference>
<dbReference type="KEGG" id="pcoc:116241845"/>
<dbReference type="OMA" id="VACEWAD"/>
<evidence type="ECO:0000256" key="3">
    <source>
        <dbReference type="ARBA" id="ARBA00023180"/>
    </source>
</evidence>
<keyword evidence="4" id="KW-0393">Immunoglobulin domain</keyword>
<evidence type="ECO:0000259" key="5">
    <source>
        <dbReference type="PROSITE" id="PS50835"/>
    </source>
</evidence>
<gene>
    <name evidence="6" type="primary">LOC116241845</name>
</gene>
<dbReference type="Pfam" id="PF13927">
    <property type="entry name" value="Ig_3"/>
    <property type="match status" value="1"/>
</dbReference>
<dbReference type="SMART" id="SM00409">
    <property type="entry name" value="IG"/>
    <property type="match status" value="1"/>
</dbReference>
<dbReference type="InterPro" id="IPR003598">
    <property type="entry name" value="Ig_sub2"/>
</dbReference>
<accession>A0A669QQ64</accession>
<dbReference type="InterPro" id="IPR007110">
    <property type="entry name" value="Ig-like_dom"/>
</dbReference>
<organism evidence="6 7">
    <name type="scientific">Phasianus colchicus</name>
    <name type="common">Common pheasant</name>
    <dbReference type="NCBI Taxonomy" id="9054"/>
    <lineage>
        <taxon>Eukaryota</taxon>
        <taxon>Metazoa</taxon>
        <taxon>Chordata</taxon>
        <taxon>Craniata</taxon>
        <taxon>Vertebrata</taxon>
        <taxon>Euteleostomi</taxon>
        <taxon>Archelosauria</taxon>
        <taxon>Archosauria</taxon>
        <taxon>Dinosauria</taxon>
        <taxon>Saurischia</taxon>
        <taxon>Theropoda</taxon>
        <taxon>Coelurosauria</taxon>
        <taxon>Aves</taxon>
        <taxon>Neognathae</taxon>
        <taxon>Galloanserae</taxon>
        <taxon>Galliformes</taxon>
        <taxon>Phasianidae</taxon>
        <taxon>Phasianinae</taxon>
        <taxon>Phasianus</taxon>
    </lineage>
</organism>
<dbReference type="AlphaFoldDB" id="A0A669QQ64"/>
<dbReference type="GeneID" id="116241845"/>
<name>A0A669QQ64_PHACC</name>
<evidence type="ECO:0000256" key="2">
    <source>
        <dbReference type="ARBA" id="ARBA00023157"/>
    </source>
</evidence>
<evidence type="ECO:0000256" key="1">
    <source>
        <dbReference type="ARBA" id="ARBA00022729"/>
    </source>
</evidence>
<dbReference type="Proteomes" id="UP000472261">
    <property type="component" value="Unplaced"/>
</dbReference>
<dbReference type="RefSeq" id="XP_031468219.1">
    <property type="nucleotide sequence ID" value="XM_031612359.1"/>
</dbReference>
<reference evidence="6" key="1">
    <citation type="submission" date="2025-08" db="UniProtKB">
        <authorList>
            <consortium name="Ensembl"/>
        </authorList>
    </citation>
    <scope>IDENTIFICATION</scope>
</reference>
<keyword evidence="3" id="KW-0325">Glycoprotein</keyword>
<keyword evidence="7" id="KW-1185">Reference proteome</keyword>
<evidence type="ECO:0000313" key="7">
    <source>
        <dbReference type="Proteomes" id="UP000472261"/>
    </source>
</evidence>
<dbReference type="InterPro" id="IPR003599">
    <property type="entry name" value="Ig_sub"/>
</dbReference>
<feature type="domain" description="Ig-like" evidence="5">
    <location>
        <begin position="57"/>
        <end position="141"/>
    </location>
</feature>
<evidence type="ECO:0000256" key="4">
    <source>
        <dbReference type="ARBA" id="ARBA00023319"/>
    </source>
</evidence>
<proteinExistence type="predicted"/>
<reference evidence="6" key="2">
    <citation type="submission" date="2025-09" db="UniProtKB">
        <authorList>
            <consortium name="Ensembl"/>
        </authorList>
    </citation>
    <scope>IDENTIFICATION</scope>
</reference>
<dbReference type="Gene3D" id="2.60.40.10">
    <property type="entry name" value="Immunoglobulins"/>
    <property type="match status" value="2"/>
</dbReference>
<keyword evidence="2" id="KW-1015">Disulfide bond</keyword>
<evidence type="ECO:0000313" key="6">
    <source>
        <dbReference type="Ensembl" id="ENSPCLP00000022914.1"/>
    </source>
</evidence>
<dbReference type="InterPro" id="IPR052598">
    <property type="entry name" value="IgSF_CEA-related"/>
</dbReference>